<dbReference type="PANTHER" id="PTHR43133">
    <property type="entry name" value="RNA POLYMERASE ECF-TYPE SIGMA FACTO"/>
    <property type="match status" value="1"/>
</dbReference>
<comment type="caution">
    <text evidence="6">The sequence shown here is derived from an EMBL/GenBank/DDBJ whole genome shotgun (WGS) entry which is preliminary data.</text>
</comment>
<gene>
    <name evidence="6" type="ORF">HNQ92_000393</name>
</gene>
<dbReference type="InterPro" id="IPR039425">
    <property type="entry name" value="RNA_pol_sigma-70-like"/>
</dbReference>
<dbReference type="GO" id="GO:0016987">
    <property type="term" value="F:sigma factor activity"/>
    <property type="evidence" value="ECO:0007669"/>
    <property type="project" value="UniProtKB-KW"/>
</dbReference>
<dbReference type="SUPFAM" id="SSF88946">
    <property type="entry name" value="Sigma2 domain of RNA polymerase sigma factors"/>
    <property type="match status" value="1"/>
</dbReference>
<dbReference type="Proteomes" id="UP000557307">
    <property type="component" value="Unassembled WGS sequence"/>
</dbReference>
<dbReference type="GO" id="GO:0003677">
    <property type="term" value="F:DNA binding"/>
    <property type="evidence" value="ECO:0007669"/>
    <property type="project" value="UniProtKB-KW"/>
</dbReference>
<evidence type="ECO:0000256" key="1">
    <source>
        <dbReference type="ARBA" id="ARBA00010641"/>
    </source>
</evidence>
<comment type="similarity">
    <text evidence="1">Belongs to the sigma-70 factor family. ECF subfamily.</text>
</comment>
<dbReference type="EMBL" id="JACHGF010000001">
    <property type="protein sequence ID" value="MBB5282272.1"/>
    <property type="molecule type" value="Genomic_DNA"/>
</dbReference>
<accession>A0A840TL32</accession>
<dbReference type="PANTHER" id="PTHR43133:SF8">
    <property type="entry name" value="RNA POLYMERASE SIGMA FACTOR HI_1459-RELATED"/>
    <property type="match status" value="1"/>
</dbReference>
<protein>
    <submittedName>
        <fullName evidence="6">RNA polymerase sigma factor (Sigma-70 family)</fullName>
    </submittedName>
</protein>
<dbReference type="GO" id="GO:0006352">
    <property type="term" value="P:DNA-templated transcription initiation"/>
    <property type="evidence" value="ECO:0007669"/>
    <property type="project" value="InterPro"/>
</dbReference>
<dbReference type="Gene3D" id="1.10.10.10">
    <property type="entry name" value="Winged helix-like DNA-binding domain superfamily/Winged helix DNA-binding domain"/>
    <property type="match status" value="1"/>
</dbReference>
<dbReference type="InterPro" id="IPR013324">
    <property type="entry name" value="RNA_pol_sigma_r3/r4-like"/>
</dbReference>
<dbReference type="Gene3D" id="1.10.1740.10">
    <property type="match status" value="1"/>
</dbReference>
<dbReference type="InterPro" id="IPR014284">
    <property type="entry name" value="RNA_pol_sigma-70_dom"/>
</dbReference>
<keyword evidence="5" id="KW-0804">Transcription</keyword>
<evidence type="ECO:0000256" key="3">
    <source>
        <dbReference type="ARBA" id="ARBA00023082"/>
    </source>
</evidence>
<reference evidence="6 7" key="1">
    <citation type="submission" date="2020-08" db="EMBL/GenBank/DDBJ databases">
        <title>Genomic Encyclopedia of Type Strains, Phase IV (KMG-IV): sequencing the most valuable type-strain genomes for metagenomic binning, comparative biology and taxonomic classification.</title>
        <authorList>
            <person name="Goeker M."/>
        </authorList>
    </citation>
    <scope>NUCLEOTIDE SEQUENCE [LARGE SCALE GENOMIC DNA]</scope>
    <source>
        <strain evidence="6 7">DSM 105074</strain>
    </source>
</reference>
<dbReference type="InterPro" id="IPR013325">
    <property type="entry name" value="RNA_pol_sigma_r2"/>
</dbReference>
<sequence length="199" mass="23313">MSTPFISTKVKFITYSSDEQIITDILTGGRTREEATRSLIHHHVSYIYKLHRQLRISEDVAKDTFTDTIMAVIQQIESGTFRGESKLSSYLYQIYYFKMIDSVRKKHSKAIQYYDEMAEVEDTSANLEMTYEAQERASQVARIMNKMCPLCRKILLMWGLEGKKIGEIAQQLGETDPKKISRKKYKCMDQLRELWNEQL</sequence>
<proteinExistence type="inferred from homology"/>
<name>A0A840TL32_9BACT</name>
<dbReference type="InterPro" id="IPR036388">
    <property type="entry name" value="WH-like_DNA-bd_sf"/>
</dbReference>
<keyword evidence="4" id="KW-0238">DNA-binding</keyword>
<evidence type="ECO:0000256" key="4">
    <source>
        <dbReference type="ARBA" id="ARBA00023125"/>
    </source>
</evidence>
<dbReference type="NCBIfam" id="TIGR02937">
    <property type="entry name" value="sigma70-ECF"/>
    <property type="match status" value="1"/>
</dbReference>
<dbReference type="AlphaFoldDB" id="A0A840TL32"/>
<keyword evidence="3" id="KW-0731">Sigma factor</keyword>
<keyword evidence="7" id="KW-1185">Reference proteome</keyword>
<dbReference type="RefSeq" id="WP_184170100.1">
    <property type="nucleotide sequence ID" value="NZ_JACHGF010000001.1"/>
</dbReference>
<evidence type="ECO:0000313" key="7">
    <source>
        <dbReference type="Proteomes" id="UP000557307"/>
    </source>
</evidence>
<evidence type="ECO:0000256" key="2">
    <source>
        <dbReference type="ARBA" id="ARBA00023015"/>
    </source>
</evidence>
<evidence type="ECO:0000256" key="5">
    <source>
        <dbReference type="ARBA" id="ARBA00023163"/>
    </source>
</evidence>
<evidence type="ECO:0000313" key="6">
    <source>
        <dbReference type="EMBL" id="MBB5282272.1"/>
    </source>
</evidence>
<dbReference type="SUPFAM" id="SSF88659">
    <property type="entry name" value="Sigma3 and sigma4 domains of RNA polymerase sigma factors"/>
    <property type="match status" value="1"/>
</dbReference>
<organism evidence="6 7">
    <name type="scientific">Rhabdobacter roseus</name>
    <dbReference type="NCBI Taxonomy" id="1655419"/>
    <lineage>
        <taxon>Bacteria</taxon>
        <taxon>Pseudomonadati</taxon>
        <taxon>Bacteroidota</taxon>
        <taxon>Cytophagia</taxon>
        <taxon>Cytophagales</taxon>
        <taxon>Cytophagaceae</taxon>
        <taxon>Rhabdobacter</taxon>
    </lineage>
</organism>
<keyword evidence="2" id="KW-0805">Transcription regulation</keyword>